<accession>A0AAN8TB27</accession>
<gene>
    <name evidence="1" type="ORF">RDI58_019897</name>
</gene>
<dbReference type="Proteomes" id="UP001371456">
    <property type="component" value="Unassembled WGS sequence"/>
</dbReference>
<evidence type="ECO:0000313" key="2">
    <source>
        <dbReference type="Proteomes" id="UP001371456"/>
    </source>
</evidence>
<reference evidence="1 2" key="1">
    <citation type="submission" date="2024-02" db="EMBL/GenBank/DDBJ databases">
        <title>de novo genome assembly of Solanum bulbocastanum strain 11H21.</title>
        <authorList>
            <person name="Hosaka A.J."/>
        </authorList>
    </citation>
    <scope>NUCLEOTIDE SEQUENCE [LARGE SCALE GENOMIC DNA]</scope>
    <source>
        <tissue evidence="1">Young leaves</tissue>
    </source>
</reference>
<sequence length="132" mass="14949">MKNRKSQNQITMLTKDDNIVIRDLEEIIREVVRFYQNLLGQSNSLMPAPKPAVLRDGPVLSKTQQLELIQPFTKEDVLIALESIEDSKAPGGDGFNSYFFKQAWSIIGKEVIAAVLQFFNTNQINSPKHQDS</sequence>
<dbReference type="AlphaFoldDB" id="A0AAN8TB27"/>
<comment type="caution">
    <text evidence="1">The sequence shown here is derived from an EMBL/GenBank/DDBJ whole genome shotgun (WGS) entry which is preliminary data.</text>
</comment>
<protein>
    <submittedName>
        <fullName evidence="1">Uncharacterized protein</fullName>
    </submittedName>
</protein>
<name>A0AAN8TB27_SOLBU</name>
<evidence type="ECO:0000313" key="1">
    <source>
        <dbReference type="EMBL" id="KAK6782101.1"/>
    </source>
</evidence>
<dbReference type="EMBL" id="JBANQN010000008">
    <property type="protein sequence ID" value="KAK6782101.1"/>
    <property type="molecule type" value="Genomic_DNA"/>
</dbReference>
<keyword evidence="2" id="KW-1185">Reference proteome</keyword>
<organism evidence="1 2">
    <name type="scientific">Solanum bulbocastanum</name>
    <name type="common">Wild potato</name>
    <dbReference type="NCBI Taxonomy" id="147425"/>
    <lineage>
        <taxon>Eukaryota</taxon>
        <taxon>Viridiplantae</taxon>
        <taxon>Streptophyta</taxon>
        <taxon>Embryophyta</taxon>
        <taxon>Tracheophyta</taxon>
        <taxon>Spermatophyta</taxon>
        <taxon>Magnoliopsida</taxon>
        <taxon>eudicotyledons</taxon>
        <taxon>Gunneridae</taxon>
        <taxon>Pentapetalae</taxon>
        <taxon>asterids</taxon>
        <taxon>lamiids</taxon>
        <taxon>Solanales</taxon>
        <taxon>Solanaceae</taxon>
        <taxon>Solanoideae</taxon>
        <taxon>Solaneae</taxon>
        <taxon>Solanum</taxon>
    </lineage>
</organism>
<proteinExistence type="predicted"/>